<evidence type="ECO:0000313" key="1">
    <source>
        <dbReference type="EMBL" id="DAE21711.1"/>
    </source>
</evidence>
<proteinExistence type="predicted"/>
<sequence>MARIPMVTRTITTTKATVMCLNVVQGEPYTETVTVPRTYKDDNALLKVVKSIIETDELKAVHIVTKEEIETLYGMPENTFIQYATVLPKRDEKTEETETTEEN</sequence>
<accession>A0A8S5QR16</accession>
<protein>
    <submittedName>
        <fullName evidence="1">Uncharacterized protein</fullName>
    </submittedName>
</protein>
<name>A0A8S5QR16_9CAUD</name>
<reference evidence="1" key="1">
    <citation type="journal article" date="2021" name="Proc. Natl. Acad. Sci. U.S.A.">
        <title>A Catalog of Tens of Thousands of Viruses from Human Metagenomes Reveals Hidden Associations with Chronic Diseases.</title>
        <authorList>
            <person name="Tisza M.J."/>
            <person name="Buck C.B."/>
        </authorList>
    </citation>
    <scope>NUCLEOTIDE SEQUENCE</scope>
    <source>
        <strain evidence="1">Ct3lO13</strain>
    </source>
</reference>
<dbReference type="EMBL" id="BK015715">
    <property type="protein sequence ID" value="DAE21711.1"/>
    <property type="molecule type" value="Genomic_DNA"/>
</dbReference>
<organism evidence="1">
    <name type="scientific">Podoviridae sp. ct3lO13</name>
    <dbReference type="NCBI Taxonomy" id="2826538"/>
    <lineage>
        <taxon>Viruses</taxon>
        <taxon>Duplodnaviria</taxon>
        <taxon>Heunggongvirae</taxon>
        <taxon>Uroviricota</taxon>
        <taxon>Caudoviricetes</taxon>
    </lineage>
</organism>